<keyword evidence="4" id="KW-1185">Reference proteome</keyword>
<dbReference type="KEGG" id="xyk:GT347_22980"/>
<reference evidence="3 4" key="1">
    <citation type="submission" date="2020-01" db="EMBL/GenBank/DDBJ databases">
        <title>Genome sequencing of strain KACC 21265.</title>
        <authorList>
            <person name="Heo J."/>
            <person name="Kim S.-J."/>
            <person name="Kim J.-S."/>
            <person name="Hong S.-B."/>
            <person name="Kwon S.-W."/>
        </authorList>
    </citation>
    <scope>NUCLEOTIDE SEQUENCE [LARGE SCALE GENOMIC DNA]</scope>
    <source>
        <strain evidence="3 4">KACC 21265</strain>
    </source>
</reference>
<keyword evidence="2" id="KW-0472">Membrane</keyword>
<dbReference type="Proteomes" id="UP000464787">
    <property type="component" value="Chromosome"/>
</dbReference>
<evidence type="ECO:0000313" key="3">
    <source>
        <dbReference type="EMBL" id="QHJ00591.1"/>
    </source>
</evidence>
<feature type="transmembrane region" description="Helical" evidence="2">
    <location>
        <begin position="6"/>
        <end position="26"/>
    </location>
</feature>
<proteinExistence type="predicted"/>
<keyword evidence="2" id="KW-1133">Transmembrane helix</keyword>
<evidence type="ECO:0000256" key="1">
    <source>
        <dbReference type="SAM" id="MobiDB-lite"/>
    </source>
</evidence>
<dbReference type="EMBL" id="CP047650">
    <property type="protein sequence ID" value="QHJ00591.1"/>
    <property type="molecule type" value="Genomic_DNA"/>
</dbReference>
<dbReference type="AlphaFoldDB" id="A0A857J974"/>
<dbReference type="RefSeq" id="WP_160554401.1">
    <property type="nucleotide sequence ID" value="NZ_CP047650.1"/>
</dbReference>
<sequence length="116" mass="12610">MDHLDILAHWLGWADMTAAVVLVLGAGLPRRPGRAPRGMVRLLFYGAGVVLCRYDLQPRLCHRLAEMGYIFYGRGPLRVALALPGKVRRLPLYGVPGKPGATGSMPRTPAAPAEPR</sequence>
<evidence type="ECO:0000256" key="2">
    <source>
        <dbReference type="SAM" id="Phobius"/>
    </source>
</evidence>
<protein>
    <submittedName>
        <fullName evidence="3">Uncharacterized protein</fullName>
    </submittedName>
</protein>
<name>A0A857J974_9BURK</name>
<evidence type="ECO:0000313" key="4">
    <source>
        <dbReference type="Proteomes" id="UP000464787"/>
    </source>
</evidence>
<organism evidence="3 4">
    <name type="scientific">Xylophilus rhododendri</name>
    <dbReference type="NCBI Taxonomy" id="2697032"/>
    <lineage>
        <taxon>Bacteria</taxon>
        <taxon>Pseudomonadati</taxon>
        <taxon>Pseudomonadota</taxon>
        <taxon>Betaproteobacteria</taxon>
        <taxon>Burkholderiales</taxon>
        <taxon>Xylophilus</taxon>
    </lineage>
</organism>
<gene>
    <name evidence="3" type="ORF">GT347_22980</name>
</gene>
<accession>A0A857J974</accession>
<feature type="region of interest" description="Disordered" evidence="1">
    <location>
        <begin position="94"/>
        <end position="116"/>
    </location>
</feature>
<keyword evidence="2" id="KW-0812">Transmembrane</keyword>